<dbReference type="AlphaFoldDB" id="A0A7X6DT52"/>
<keyword evidence="1" id="KW-0175">Coiled coil</keyword>
<dbReference type="EMBL" id="VTOW01000004">
    <property type="protein sequence ID" value="NKE72694.1"/>
    <property type="molecule type" value="Genomic_DNA"/>
</dbReference>
<comment type="caution">
    <text evidence="4">The sequence shown here is derived from an EMBL/GenBank/DDBJ whole genome shotgun (WGS) entry which is preliminary data.</text>
</comment>
<sequence length="171" mass="19626">MIFSKTMLILLLLLTPSKPSAMAGEIFRWLDEDGTPHFTNVPSRIPPAYREHAEVQPLPDLPVVKSIAPLVSVPRSANVDLNGHDERWWKKRIQEWRSRKGELIRQLTEAEKALGRLRFENKAVFFREAETNRLLREIEAMKQEIREAEEALQTALPEAARKAGAPPGWLR</sequence>
<proteinExistence type="predicted"/>
<keyword evidence="5" id="KW-1185">Reference proteome</keyword>
<feature type="signal peptide" evidence="2">
    <location>
        <begin position="1"/>
        <end position="23"/>
    </location>
</feature>
<dbReference type="RefSeq" id="WP_168062637.1">
    <property type="nucleotide sequence ID" value="NZ_VTOW01000004.1"/>
</dbReference>
<dbReference type="Proteomes" id="UP000534783">
    <property type="component" value="Unassembled WGS sequence"/>
</dbReference>
<feature type="chain" id="PRO_5030710239" evidence="2">
    <location>
        <begin position="24"/>
        <end position="171"/>
    </location>
</feature>
<feature type="domain" description="DUF4124" evidence="3">
    <location>
        <begin position="10"/>
        <end position="56"/>
    </location>
</feature>
<name>A0A7X6DT52_9BACT</name>
<evidence type="ECO:0000256" key="2">
    <source>
        <dbReference type="SAM" id="SignalP"/>
    </source>
</evidence>
<dbReference type="InterPro" id="IPR025392">
    <property type="entry name" value="DUF4124"/>
</dbReference>
<feature type="coiled-coil region" evidence="1">
    <location>
        <begin position="93"/>
        <end position="158"/>
    </location>
</feature>
<evidence type="ECO:0000256" key="1">
    <source>
        <dbReference type="SAM" id="Coils"/>
    </source>
</evidence>
<accession>A0A7X6DT52</accession>
<dbReference type="Pfam" id="PF13511">
    <property type="entry name" value="DUF4124"/>
    <property type="match status" value="1"/>
</dbReference>
<reference evidence="4 5" key="1">
    <citation type="journal article" date="2020" name="Nature">
        <title>Bacterial chemolithoautotrophy via manganese oxidation.</title>
        <authorList>
            <person name="Yu H."/>
            <person name="Leadbetter J.R."/>
        </authorList>
    </citation>
    <scope>NUCLEOTIDE SEQUENCE [LARGE SCALE GENOMIC DNA]</scope>
    <source>
        <strain evidence="4 5">Mn-1</strain>
    </source>
</reference>
<evidence type="ECO:0000259" key="3">
    <source>
        <dbReference type="Pfam" id="PF13511"/>
    </source>
</evidence>
<organism evidence="4 5">
    <name type="scientific">Candidatus Manganitrophus noduliformans</name>
    <dbReference type="NCBI Taxonomy" id="2606439"/>
    <lineage>
        <taxon>Bacteria</taxon>
        <taxon>Pseudomonadati</taxon>
        <taxon>Nitrospirota</taxon>
        <taxon>Nitrospiria</taxon>
        <taxon>Candidatus Troglogloeales</taxon>
        <taxon>Candidatus Manganitrophaceae</taxon>
        <taxon>Candidatus Manganitrophus</taxon>
    </lineage>
</organism>
<gene>
    <name evidence="4" type="ORF">MNODULE_18245</name>
</gene>
<evidence type="ECO:0000313" key="4">
    <source>
        <dbReference type="EMBL" id="NKE72694.1"/>
    </source>
</evidence>
<keyword evidence="2" id="KW-0732">Signal</keyword>
<protein>
    <submittedName>
        <fullName evidence="4">DUF4124 domain-containing protein</fullName>
    </submittedName>
</protein>
<evidence type="ECO:0000313" key="5">
    <source>
        <dbReference type="Proteomes" id="UP000534783"/>
    </source>
</evidence>